<dbReference type="Proteomes" id="UP000663844">
    <property type="component" value="Unassembled WGS sequence"/>
</dbReference>
<gene>
    <name evidence="2" type="ORF">IZO911_LOCUS10729</name>
    <name evidence="3" type="ORF">KXQ929_LOCUS19032</name>
    <name evidence="4" type="ORF">OXD698_LOCUS21695</name>
</gene>
<keyword evidence="1" id="KW-0732">Signal</keyword>
<dbReference type="Proteomes" id="UP000663860">
    <property type="component" value="Unassembled WGS sequence"/>
</dbReference>
<evidence type="ECO:0000313" key="2">
    <source>
        <dbReference type="EMBL" id="CAF0872395.1"/>
    </source>
</evidence>
<dbReference type="PANTHER" id="PTHR42972:SF8">
    <property type="entry name" value="POLYHYDROXYBUTYRATE DEPOLYMERASE"/>
    <property type="match status" value="1"/>
</dbReference>
<comment type="caution">
    <text evidence="2">The sequence shown here is derived from an EMBL/GenBank/DDBJ whole genome shotgun (WGS) entry which is preliminary data.</text>
</comment>
<dbReference type="EMBL" id="CAJNOE010000079">
    <property type="protein sequence ID" value="CAF0872395.1"/>
    <property type="molecule type" value="Genomic_DNA"/>
</dbReference>
<dbReference type="EMBL" id="CAJOBB010001272">
    <property type="protein sequence ID" value="CAF3833873.1"/>
    <property type="molecule type" value="Genomic_DNA"/>
</dbReference>
<evidence type="ECO:0000313" key="5">
    <source>
        <dbReference type="Proteomes" id="UP000663860"/>
    </source>
</evidence>
<feature type="signal peptide" evidence="1">
    <location>
        <begin position="1"/>
        <end position="20"/>
    </location>
</feature>
<name>A0A813XLS6_9BILA</name>
<feature type="chain" id="PRO_5036223480" evidence="1">
    <location>
        <begin position="21"/>
        <end position="392"/>
    </location>
</feature>
<organism evidence="2 5">
    <name type="scientific">Adineta steineri</name>
    <dbReference type="NCBI Taxonomy" id="433720"/>
    <lineage>
        <taxon>Eukaryota</taxon>
        <taxon>Metazoa</taxon>
        <taxon>Spiralia</taxon>
        <taxon>Gnathifera</taxon>
        <taxon>Rotifera</taxon>
        <taxon>Eurotatoria</taxon>
        <taxon>Bdelloidea</taxon>
        <taxon>Adinetida</taxon>
        <taxon>Adinetidae</taxon>
        <taxon>Adineta</taxon>
    </lineage>
</organism>
<evidence type="ECO:0000313" key="3">
    <source>
        <dbReference type="EMBL" id="CAF3833873.1"/>
    </source>
</evidence>
<evidence type="ECO:0000313" key="4">
    <source>
        <dbReference type="EMBL" id="CAF3858846.1"/>
    </source>
</evidence>
<dbReference type="AlphaFoldDB" id="A0A813XLS6"/>
<dbReference type="Gene3D" id="3.40.50.1820">
    <property type="entry name" value="alpha/beta hydrolase"/>
    <property type="match status" value="2"/>
</dbReference>
<dbReference type="InterPro" id="IPR029058">
    <property type="entry name" value="AB_hydrolase_fold"/>
</dbReference>
<accession>A0A813XLS6</accession>
<dbReference type="PANTHER" id="PTHR42972">
    <property type="entry name" value="TOL-PAL SYSTEM PROTEIN TOLB"/>
    <property type="match status" value="1"/>
</dbReference>
<dbReference type="EMBL" id="CAJOAZ010001800">
    <property type="protein sequence ID" value="CAF3858846.1"/>
    <property type="molecule type" value="Genomic_DNA"/>
</dbReference>
<sequence length="392" mass="42478">MAIFSIGTVIVLAVISLVTAKAPRTDVTVSGISSGGAMATQLHLAFSKDISGCGILAGPPFYCAGSGFTTALCMSGPAAYVSVSTLQLKINSYALTGSIDSPTNIASDSVYVFSGKYDTVAYPGVVKLNEDLYKRFGANVKTNFDMAAHHGFPTNNFGAKCAVLNKDNFINNCQFNMAYDMLNHLYGGNLIEPKLDSKPSINGQMLTFDQDGFINPPSSLKTAQNSSSAMLQWIQESMALYNPENWNQSISGFFKSAMPKIAVSLKDKTKPRSSSAGFDEQGFVYFPSACTNGQKCSIHVALHGCQQGKSYVGDTFATKAGYIEVAELNNIILIFPQILRSYFFPTNPMGCWDWWGYSSLYYATQTGPQMSGVKKMIDTVRMVNTAFRTANK</sequence>
<dbReference type="Proteomes" id="UP000663868">
    <property type="component" value="Unassembled WGS sequence"/>
</dbReference>
<proteinExistence type="predicted"/>
<reference evidence="2" key="1">
    <citation type="submission" date="2021-02" db="EMBL/GenBank/DDBJ databases">
        <authorList>
            <person name="Nowell W R."/>
        </authorList>
    </citation>
    <scope>NUCLEOTIDE SEQUENCE</scope>
</reference>
<evidence type="ECO:0000256" key="1">
    <source>
        <dbReference type="SAM" id="SignalP"/>
    </source>
</evidence>
<dbReference type="SUPFAM" id="SSF53474">
    <property type="entry name" value="alpha/beta-Hydrolases"/>
    <property type="match status" value="1"/>
</dbReference>
<protein>
    <submittedName>
        <fullName evidence="2">Uncharacterized protein</fullName>
    </submittedName>
</protein>